<dbReference type="CDD" id="cd11285">
    <property type="entry name" value="ADF_Twf-N_like"/>
    <property type="match status" value="1"/>
</dbReference>
<dbReference type="GO" id="GO:0005884">
    <property type="term" value="C:actin filament"/>
    <property type="evidence" value="ECO:0007669"/>
    <property type="project" value="TreeGrafter"/>
</dbReference>
<comment type="subcellular location">
    <subcellularLocation>
        <location evidence="1">Cytoplasm</location>
        <location evidence="1">Cytoskeleton</location>
    </subcellularLocation>
</comment>
<dbReference type="Gene3D" id="3.40.20.10">
    <property type="entry name" value="Severin"/>
    <property type="match status" value="2"/>
</dbReference>
<feature type="region of interest" description="Disordered" evidence="8">
    <location>
        <begin position="323"/>
        <end position="345"/>
    </location>
</feature>
<feature type="domain" description="ADF-H" evidence="9">
    <location>
        <begin position="175"/>
        <end position="315"/>
    </location>
</feature>
<reference evidence="10 11" key="1">
    <citation type="submission" date="2018-06" db="EMBL/GenBank/DDBJ databases">
        <title>A transcriptomic atlas of mushroom development highlights an independent origin of complex multicellularity.</title>
        <authorList>
            <consortium name="DOE Joint Genome Institute"/>
            <person name="Krizsan K."/>
            <person name="Almasi E."/>
            <person name="Merenyi Z."/>
            <person name="Sahu N."/>
            <person name="Viragh M."/>
            <person name="Koszo T."/>
            <person name="Mondo S."/>
            <person name="Kiss B."/>
            <person name="Balint B."/>
            <person name="Kues U."/>
            <person name="Barry K."/>
            <person name="Hegedus J.C."/>
            <person name="Henrissat B."/>
            <person name="Johnson J."/>
            <person name="Lipzen A."/>
            <person name="Ohm R."/>
            <person name="Nagy I."/>
            <person name="Pangilinan J."/>
            <person name="Yan J."/>
            <person name="Xiong Y."/>
            <person name="Grigoriev I.V."/>
            <person name="Hibbett D.S."/>
            <person name="Nagy L.G."/>
        </authorList>
    </citation>
    <scope>NUCLEOTIDE SEQUENCE [LARGE SCALE GENOMIC DNA]</scope>
    <source>
        <strain evidence="10 11">SZMC22713</strain>
    </source>
</reference>
<evidence type="ECO:0000313" key="10">
    <source>
        <dbReference type="EMBL" id="TDL24739.1"/>
    </source>
</evidence>
<evidence type="ECO:0000256" key="4">
    <source>
        <dbReference type="ARBA" id="ARBA00022737"/>
    </source>
</evidence>
<comment type="similarity">
    <text evidence="2">Belongs to the actin-binding proteins ADF family. Twinfilin subfamily.</text>
</comment>
<keyword evidence="6" id="KW-0206">Cytoskeleton</keyword>
<evidence type="ECO:0000256" key="1">
    <source>
        <dbReference type="ARBA" id="ARBA00004245"/>
    </source>
</evidence>
<evidence type="ECO:0000259" key="9">
    <source>
        <dbReference type="PROSITE" id="PS51263"/>
    </source>
</evidence>
<evidence type="ECO:0000256" key="2">
    <source>
        <dbReference type="ARBA" id="ARBA00009557"/>
    </source>
</evidence>
<keyword evidence="5" id="KW-0009">Actin-binding</keyword>
<comment type="subunit">
    <text evidence="7">Interacts with G-actin; ADP-actin form.</text>
</comment>
<keyword evidence="4" id="KW-0677">Repeat</keyword>
<evidence type="ECO:0000256" key="8">
    <source>
        <dbReference type="SAM" id="MobiDB-lite"/>
    </source>
</evidence>
<dbReference type="OrthoDB" id="10006997at2759"/>
<dbReference type="Pfam" id="PF00241">
    <property type="entry name" value="Cofilin_ADF"/>
    <property type="match status" value="2"/>
</dbReference>
<dbReference type="InterPro" id="IPR002108">
    <property type="entry name" value="ADF-H"/>
</dbReference>
<evidence type="ECO:0000256" key="3">
    <source>
        <dbReference type="ARBA" id="ARBA00022490"/>
    </source>
</evidence>
<evidence type="ECO:0000256" key="5">
    <source>
        <dbReference type="ARBA" id="ARBA00023203"/>
    </source>
</evidence>
<accession>A0A4Y7QD11</accession>
<dbReference type="GO" id="GO:0030042">
    <property type="term" value="P:actin filament depolymerization"/>
    <property type="evidence" value="ECO:0007669"/>
    <property type="project" value="TreeGrafter"/>
</dbReference>
<dbReference type="PROSITE" id="PS51263">
    <property type="entry name" value="ADF_H"/>
    <property type="match status" value="2"/>
</dbReference>
<dbReference type="GO" id="GO:0051016">
    <property type="term" value="P:barbed-end actin filament capping"/>
    <property type="evidence" value="ECO:0007669"/>
    <property type="project" value="TreeGrafter"/>
</dbReference>
<keyword evidence="11" id="KW-1185">Reference proteome</keyword>
<dbReference type="GO" id="GO:0051015">
    <property type="term" value="F:actin filament binding"/>
    <property type="evidence" value="ECO:0007669"/>
    <property type="project" value="TreeGrafter"/>
</dbReference>
<name>A0A4Y7QD11_9AGAM</name>
<feature type="domain" description="ADF-H" evidence="9">
    <location>
        <begin position="1"/>
        <end position="132"/>
    </location>
</feature>
<evidence type="ECO:0000313" key="11">
    <source>
        <dbReference type="Proteomes" id="UP000294933"/>
    </source>
</evidence>
<dbReference type="AlphaFoldDB" id="A0A4Y7QD11"/>
<dbReference type="SMART" id="SM00102">
    <property type="entry name" value="ADF"/>
    <property type="match status" value="2"/>
</dbReference>
<evidence type="ECO:0000256" key="6">
    <source>
        <dbReference type="ARBA" id="ARBA00023212"/>
    </source>
</evidence>
<evidence type="ECO:0000256" key="7">
    <source>
        <dbReference type="ARBA" id="ARBA00038532"/>
    </source>
</evidence>
<dbReference type="PANTHER" id="PTHR13759:SF1">
    <property type="entry name" value="TWINFILIN"/>
    <property type="match status" value="1"/>
</dbReference>
<dbReference type="VEuPathDB" id="FungiDB:BD410DRAFT_766182"/>
<dbReference type="SUPFAM" id="SSF55753">
    <property type="entry name" value="Actin depolymerizing proteins"/>
    <property type="match status" value="2"/>
</dbReference>
<proteinExistence type="inferred from homology"/>
<dbReference type="InterPro" id="IPR028458">
    <property type="entry name" value="Twinfilin"/>
</dbReference>
<dbReference type="InterPro" id="IPR029006">
    <property type="entry name" value="ADF-H/Gelsolin-like_dom_sf"/>
</dbReference>
<keyword evidence="3" id="KW-0963">Cytoplasm</keyword>
<dbReference type="EMBL" id="ML170165">
    <property type="protein sequence ID" value="TDL24739.1"/>
    <property type="molecule type" value="Genomic_DNA"/>
</dbReference>
<dbReference type="GO" id="GO:0005737">
    <property type="term" value="C:cytoplasm"/>
    <property type="evidence" value="ECO:0007669"/>
    <property type="project" value="TreeGrafter"/>
</dbReference>
<protein>
    <submittedName>
        <fullName evidence="10">Actin depolymerizing protein</fullName>
    </submittedName>
</protein>
<dbReference type="GO" id="GO:0003785">
    <property type="term" value="F:actin monomer binding"/>
    <property type="evidence" value="ECO:0007669"/>
    <property type="project" value="TreeGrafter"/>
</dbReference>
<organism evidence="10 11">
    <name type="scientific">Rickenella mellea</name>
    <dbReference type="NCBI Taxonomy" id="50990"/>
    <lineage>
        <taxon>Eukaryota</taxon>
        <taxon>Fungi</taxon>
        <taxon>Dikarya</taxon>
        <taxon>Basidiomycota</taxon>
        <taxon>Agaricomycotina</taxon>
        <taxon>Agaricomycetes</taxon>
        <taxon>Hymenochaetales</taxon>
        <taxon>Rickenellaceae</taxon>
        <taxon>Rickenella</taxon>
    </lineage>
</organism>
<dbReference type="Proteomes" id="UP000294933">
    <property type="component" value="Unassembled WGS sequence"/>
</dbReference>
<dbReference type="CDD" id="cd11284">
    <property type="entry name" value="ADF_Twf-C_like"/>
    <property type="match status" value="1"/>
</dbReference>
<dbReference type="STRING" id="50990.A0A4Y7QD11"/>
<sequence length="345" mass="37586">MIGTSKELAEAFQNASLSKNVRFIKVSIRNEHLEVDDNIPIEGSFDDDMEKLQHLVEDNVPAYILVNLESPESEWLLVSYVPETSSVKEKMIYATMKNSLIKSIDATHLKKESLFANSKADLSPSAYKAHQAHTNAPKPLSAREKELEELSAADRQAGGGAYESSRTRISHVGAGVGLAWSEDVELALKELGNGNTNQLVVISIDPDTETLVLTSADECDAQDVGKTIPSNDPSFALFAWSHSLTSPPRRDIFFIYACPSYSPIKHRMLYSSGSSSVIQKAKEILSSTSSNLSSRKIETSDPTEINEEFLKNELGILGAVTGGSANIGGDEKKGFARPKGPGRKR</sequence>
<gene>
    <name evidence="10" type="ORF">BD410DRAFT_766182</name>
</gene>
<dbReference type="PANTHER" id="PTHR13759">
    <property type="entry name" value="TWINFILIN"/>
    <property type="match status" value="1"/>
</dbReference>